<evidence type="ECO:0000256" key="2">
    <source>
        <dbReference type="ARBA" id="ARBA00022692"/>
    </source>
</evidence>
<name>A0A370H029_9NOCA</name>
<proteinExistence type="predicted"/>
<keyword evidence="2 5" id="KW-0812">Transmembrane</keyword>
<dbReference type="Proteomes" id="UP000255355">
    <property type="component" value="Unassembled WGS sequence"/>
</dbReference>
<dbReference type="AlphaFoldDB" id="A0A370H029"/>
<keyword evidence="8" id="KW-1185">Reference proteome</keyword>
<dbReference type="STRING" id="1210089.GCA_001613165_00708"/>
<dbReference type="OrthoDB" id="291716at2"/>
<evidence type="ECO:0000313" key="7">
    <source>
        <dbReference type="EMBL" id="RDI49092.1"/>
    </source>
</evidence>
<organism evidence="7 8">
    <name type="scientific">Nocardia mexicana</name>
    <dbReference type="NCBI Taxonomy" id="279262"/>
    <lineage>
        <taxon>Bacteria</taxon>
        <taxon>Bacillati</taxon>
        <taxon>Actinomycetota</taxon>
        <taxon>Actinomycetes</taxon>
        <taxon>Mycobacteriales</taxon>
        <taxon>Nocardiaceae</taxon>
        <taxon>Nocardia</taxon>
    </lineage>
</organism>
<keyword evidence="3 5" id="KW-1133">Transmembrane helix</keyword>
<dbReference type="EMBL" id="QQAZ01000007">
    <property type="protein sequence ID" value="RDI49092.1"/>
    <property type="molecule type" value="Genomic_DNA"/>
</dbReference>
<evidence type="ECO:0000256" key="1">
    <source>
        <dbReference type="ARBA" id="ARBA00004141"/>
    </source>
</evidence>
<comment type="caution">
    <text evidence="7">The sequence shown here is derived from an EMBL/GenBank/DDBJ whole genome shotgun (WGS) entry which is preliminary data.</text>
</comment>
<feature type="domain" description="Methylamine utilisation protein MauE" evidence="6">
    <location>
        <begin position="19"/>
        <end position="119"/>
    </location>
</feature>
<dbReference type="GO" id="GO:0016020">
    <property type="term" value="C:membrane"/>
    <property type="evidence" value="ECO:0007669"/>
    <property type="project" value="UniProtKB-SubCell"/>
</dbReference>
<feature type="transmembrane region" description="Helical" evidence="5">
    <location>
        <begin position="75"/>
        <end position="95"/>
    </location>
</feature>
<dbReference type="InterPro" id="IPR009908">
    <property type="entry name" value="Methylamine_util_MauE"/>
</dbReference>
<reference evidence="7 8" key="1">
    <citation type="submission" date="2018-07" db="EMBL/GenBank/DDBJ databases">
        <title>Genomic Encyclopedia of Type Strains, Phase IV (KMG-IV): sequencing the most valuable type-strain genomes for metagenomic binning, comparative biology and taxonomic classification.</title>
        <authorList>
            <person name="Goeker M."/>
        </authorList>
    </citation>
    <scope>NUCLEOTIDE SEQUENCE [LARGE SCALE GENOMIC DNA]</scope>
    <source>
        <strain evidence="7 8">DSM 44952</strain>
    </source>
</reference>
<protein>
    <submittedName>
        <fullName evidence="7">DoxX-like protein</fullName>
    </submittedName>
</protein>
<feature type="transmembrane region" description="Helical" evidence="5">
    <location>
        <begin position="102"/>
        <end position="121"/>
    </location>
</feature>
<sequence>MNTDATLDDIRRRTWPAATVFARIALAAGFLAAVADRFGLLGAKGTGDVAWGNMDNFMAYSHSLTPYLPGGLADVAGWGGTVVEIVLGFALLLGLATRWAALGSLGLLLIFGLSMFFALGWQAPLTFSVFGAAAAAGLLALAPTRAYVLGIDRVLAGRSSAASLASARP</sequence>
<dbReference type="Pfam" id="PF07291">
    <property type="entry name" value="MauE"/>
    <property type="match status" value="1"/>
</dbReference>
<comment type="subcellular location">
    <subcellularLocation>
        <location evidence="1">Membrane</location>
        <topology evidence="1">Multi-pass membrane protein</topology>
    </subcellularLocation>
</comment>
<evidence type="ECO:0000256" key="5">
    <source>
        <dbReference type="SAM" id="Phobius"/>
    </source>
</evidence>
<accession>A0A370H029</accession>
<feature type="transmembrane region" description="Helical" evidence="5">
    <location>
        <begin position="127"/>
        <end position="148"/>
    </location>
</feature>
<evidence type="ECO:0000313" key="8">
    <source>
        <dbReference type="Proteomes" id="UP000255355"/>
    </source>
</evidence>
<keyword evidence="4 5" id="KW-0472">Membrane</keyword>
<dbReference type="RefSeq" id="WP_068013747.1">
    <property type="nucleotide sequence ID" value="NZ_QQAZ01000007.1"/>
</dbReference>
<dbReference type="GO" id="GO:0030416">
    <property type="term" value="P:methylamine metabolic process"/>
    <property type="evidence" value="ECO:0007669"/>
    <property type="project" value="InterPro"/>
</dbReference>
<evidence type="ECO:0000256" key="4">
    <source>
        <dbReference type="ARBA" id="ARBA00023136"/>
    </source>
</evidence>
<gene>
    <name evidence="7" type="ORF">DFR68_107218</name>
</gene>
<evidence type="ECO:0000256" key="3">
    <source>
        <dbReference type="ARBA" id="ARBA00022989"/>
    </source>
</evidence>
<evidence type="ECO:0000259" key="6">
    <source>
        <dbReference type="Pfam" id="PF07291"/>
    </source>
</evidence>
<feature type="transmembrane region" description="Helical" evidence="5">
    <location>
        <begin position="20"/>
        <end position="40"/>
    </location>
</feature>